<dbReference type="EMBL" id="JAEUGD010000065">
    <property type="protein sequence ID" value="MBL6448797.1"/>
    <property type="molecule type" value="Genomic_DNA"/>
</dbReference>
<name>A0A937G1E3_9BACT</name>
<feature type="transmembrane region" description="Helical" evidence="1">
    <location>
        <begin position="41"/>
        <end position="62"/>
    </location>
</feature>
<keyword evidence="1" id="KW-0812">Transmembrane</keyword>
<protein>
    <submittedName>
        <fullName evidence="2">Uncharacterized protein</fullName>
    </submittedName>
</protein>
<reference evidence="2" key="1">
    <citation type="submission" date="2021-01" db="EMBL/GenBank/DDBJ databases">
        <title>Fulvivirga kasyanovii gen. nov., sp nov., a novel member of the phylum Bacteroidetes isolated from seawater in a mussel farm.</title>
        <authorList>
            <person name="Zhao L.-H."/>
            <person name="Wang Z.-J."/>
        </authorList>
    </citation>
    <scope>NUCLEOTIDE SEQUENCE</scope>
    <source>
        <strain evidence="2">29W222</strain>
    </source>
</reference>
<feature type="transmembrane region" description="Helical" evidence="1">
    <location>
        <begin position="95"/>
        <end position="114"/>
    </location>
</feature>
<comment type="caution">
    <text evidence="2">The sequence shown here is derived from an EMBL/GenBank/DDBJ whole genome shotgun (WGS) entry which is preliminary data.</text>
</comment>
<evidence type="ECO:0000256" key="1">
    <source>
        <dbReference type="SAM" id="Phobius"/>
    </source>
</evidence>
<keyword evidence="3" id="KW-1185">Reference proteome</keyword>
<feature type="transmembrane region" description="Helical" evidence="1">
    <location>
        <begin position="6"/>
        <end position="29"/>
    </location>
</feature>
<accession>A0A937G1E3</accession>
<gene>
    <name evidence="2" type="ORF">JMN32_20970</name>
</gene>
<organism evidence="2 3">
    <name type="scientific">Fulvivirga marina</name>
    <dbReference type="NCBI Taxonomy" id="2494733"/>
    <lineage>
        <taxon>Bacteria</taxon>
        <taxon>Pseudomonadati</taxon>
        <taxon>Bacteroidota</taxon>
        <taxon>Cytophagia</taxon>
        <taxon>Cytophagales</taxon>
        <taxon>Fulvivirgaceae</taxon>
        <taxon>Fulvivirga</taxon>
    </lineage>
</organism>
<dbReference type="AlphaFoldDB" id="A0A937G1E3"/>
<dbReference type="RefSeq" id="WP_202858336.1">
    <property type="nucleotide sequence ID" value="NZ_JAEUGD010000065.1"/>
</dbReference>
<sequence length="124" mass="13868">MTLPLFSQSWLSVLLFILFVLIICIGSVQTFRKHVQQKRNFMLHSLIPLGMSALSFSIIGLIKNYMVSLRHVDEAGEMTKMKLAHAVVHGSLGGAPYVVLGLLCLGISYIFMYINQDKIDKPLS</sequence>
<keyword evidence="1" id="KW-1133">Transmembrane helix</keyword>
<keyword evidence="1" id="KW-0472">Membrane</keyword>
<evidence type="ECO:0000313" key="2">
    <source>
        <dbReference type="EMBL" id="MBL6448797.1"/>
    </source>
</evidence>
<evidence type="ECO:0000313" key="3">
    <source>
        <dbReference type="Proteomes" id="UP000614216"/>
    </source>
</evidence>
<proteinExistence type="predicted"/>
<dbReference type="Proteomes" id="UP000614216">
    <property type="component" value="Unassembled WGS sequence"/>
</dbReference>